<accession>A0A9W9CWH3</accession>
<proteinExistence type="predicted"/>
<feature type="region of interest" description="Disordered" evidence="1">
    <location>
        <begin position="1"/>
        <end position="76"/>
    </location>
</feature>
<name>A0A9W9CWH3_9PEZI</name>
<reference evidence="2" key="1">
    <citation type="submission" date="2022-10" db="EMBL/GenBank/DDBJ databases">
        <title>Tapping the CABI collections for fungal endophytes: first genome assemblies for Collariella, Neodidymelliopsis, Ascochyta clinopodiicola, Didymella pomorum, Didymosphaeria variabile, Neocosmospora piperis and Neocucurbitaria cava.</title>
        <authorList>
            <person name="Hill R."/>
        </authorList>
    </citation>
    <scope>NUCLEOTIDE SEQUENCE</scope>
    <source>
        <strain evidence="2">IMI 355082</strain>
    </source>
</reference>
<gene>
    <name evidence="2" type="ORF">N0V93_007312</name>
</gene>
<feature type="region of interest" description="Disordered" evidence="1">
    <location>
        <begin position="346"/>
        <end position="405"/>
    </location>
</feature>
<dbReference type="EMBL" id="JAPEVB010000004">
    <property type="protein sequence ID" value="KAJ4389840.1"/>
    <property type="molecule type" value="Genomic_DNA"/>
</dbReference>
<evidence type="ECO:0000313" key="2">
    <source>
        <dbReference type="EMBL" id="KAJ4389840.1"/>
    </source>
</evidence>
<organism evidence="2 3">
    <name type="scientific">Gnomoniopsis smithogilvyi</name>
    <dbReference type="NCBI Taxonomy" id="1191159"/>
    <lineage>
        <taxon>Eukaryota</taxon>
        <taxon>Fungi</taxon>
        <taxon>Dikarya</taxon>
        <taxon>Ascomycota</taxon>
        <taxon>Pezizomycotina</taxon>
        <taxon>Sordariomycetes</taxon>
        <taxon>Sordariomycetidae</taxon>
        <taxon>Diaporthales</taxon>
        <taxon>Gnomoniaceae</taxon>
        <taxon>Gnomoniopsis</taxon>
    </lineage>
</organism>
<feature type="region of interest" description="Disordered" evidence="1">
    <location>
        <begin position="137"/>
        <end position="174"/>
    </location>
</feature>
<evidence type="ECO:0000256" key="1">
    <source>
        <dbReference type="SAM" id="MobiDB-lite"/>
    </source>
</evidence>
<keyword evidence="3" id="KW-1185">Reference proteome</keyword>
<protein>
    <submittedName>
        <fullName evidence="2">Uncharacterized protein</fullName>
    </submittedName>
</protein>
<dbReference type="AlphaFoldDB" id="A0A9W9CWH3"/>
<evidence type="ECO:0000313" key="3">
    <source>
        <dbReference type="Proteomes" id="UP001140453"/>
    </source>
</evidence>
<dbReference type="OrthoDB" id="10440104at2759"/>
<dbReference type="Proteomes" id="UP001140453">
    <property type="component" value="Unassembled WGS sequence"/>
</dbReference>
<feature type="compositionally biased region" description="Basic and acidic residues" evidence="1">
    <location>
        <begin position="148"/>
        <end position="174"/>
    </location>
</feature>
<sequence>MTSEDEIVSTSVQASGAKVPLRTYSRHGRIKRSSSSLPGHLPYANDLTSPDNHGNTHRGAQLGRQERKQRRATTPVGRTITEVFWEHLSSSAPPFTHQPETDDLVLGVSFQAEEDTAPINKQPHSDRAGNELYAQDDVPKTKRSLGQRAHDPSHGLRDLDDTRQDGRSLRKVDMDEILKKPRRFNDESLTYSPTPHTKSRKLLCLSSPPTRKTKRVRHSIDVDESLSVLETTSASPGPIAKILTARYKDSGLQEFRKPRNNNKVSLVASSDGFEREETRTGVFGKRRQIDSVDRSIGSLELTQEKVASQKIEGPTWIRGRRKLRVSTSTSFWSRRQYFSNSIFHVDSEEDDEPDEVAQSKSDGQGTRERFKGRTSHVVSDDDDETMALPAPDVSTDGHSTHSKADVEVVRKSRAKRVEDFPYISDADEHVMLLVHPEDSEDEASVAMISGTNRAKQSANNEEEARYVSDDDDSVALLVYPGDNEDDAALATIPRTDTPENVADIDQVNGVLPPKQWVLNALDYDEYTLALRPDSREWIREVEIPATSP</sequence>
<comment type="caution">
    <text evidence="2">The sequence shown here is derived from an EMBL/GenBank/DDBJ whole genome shotgun (WGS) entry which is preliminary data.</text>
</comment>